<keyword evidence="2" id="KW-1185">Reference proteome</keyword>
<evidence type="ECO:0000313" key="2">
    <source>
        <dbReference type="Proteomes" id="UP000317214"/>
    </source>
</evidence>
<dbReference type="OrthoDB" id="9834678at2"/>
<dbReference type="AlphaFoldDB" id="A0A4Y6V7K5"/>
<organism evidence="1 2">
    <name type="scientific">Neokomagataea tanensis</name>
    <dbReference type="NCBI Taxonomy" id="661191"/>
    <lineage>
        <taxon>Bacteria</taxon>
        <taxon>Pseudomonadati</taxon>
        <taxon>Pseudomonadota</taxon>
        <taxon>Alphaproteobacteria</taxon>
        <taxon>Acetobacterales</taxon>
        <taxon>Acetobacteraceae</taxon>
        <taxon>Neokomagataea</taxon>
    </lineage>
</organism>
<evidence type="ECO:0000313" key="1">
    <source>
        <dbReference type="EMBL" id="QDH24611.1"/>
    </source>
</evidence>
<dbReference type="KEGG" id="ntn:D5366_04430"/>
<evidence type="ECO:0008006" key="3">
    <source>
        <dbReference type="Google" id="ProtNLM"/>
    </source>
</evidence>
<accession>A0A4Y6V7K5</accession>
<dbReference type="RefSeq" id="WP_141492454.1">
    <property type="nucleotide sequence ID" value="NZ_CP032485.1"/>
</dbReference>
<gene>
    <name evidence="1" type="ORF">D5366_04430</name>
</gene>
<dbReference type="Proteomes" id="UP000317214">
    <property type="component" value="Chromosome"/>
</dbReference>
<protein>
    <recommendedName>
        <fullName evidence="3">Nucleotide-diphospho-sugar transferase domain-containing protein</fullName>
    </recommendedName>
</protein>
<proteinExistence type="predicted"/>
<name>A0A4Y6V7K5_9PROT</name>
<sequence length="295" mass="34069">MSYIVAKLNSYLAHTPEANRKDTAFIIGASDLGQIQLLTGLLQSFLTVLDIQFVSVFDYLESEVSSPELTRKYAENHDGCAVNLKKFLLIRYAINRGYKYVCSLDDDSVFVRDTAGLFPAMIENYRKADYFASSDAPFGDVLPIVDKCMSYFADGELTNLVRSSCDNGRLFSWFFDAPLYEANDYLAFQAEMVERSGGLAEWLLKTNWHSFEHLIFIYWRCLKQRAQLHDIAKLGIRHKVESLRRDHLVKIFLKFGYCPVWVYMWEYMHAPNVVDILPDLYLCSHADRVYPPQNP</sequence>
<dbReference type="EMBL" id="CP032485">
    <property type="protein sequence ID" value="QDH24611.1"/>
    <property type="molecule type" value="Genomic_DNA"/>
</dbReference>
<reference evidence="1 2" key="1">
    <citation type="submission" date="2018-09" db="EMBL/GenBank/DDBJ databases">
        <title>The complete genome sequence of Neokomagataea tanensis NBRC 106556(T).</title>
        <authorList>
            <person name="Chua K.-O."/>
            <person name="See-Too W.-S."/>
            <person name="Hong K.-W."/>
            <person name="Yin W.-F."/>
            <person name="Chan K.-G."/>
        </authorList>
    </citation>
    <scope>NUCLEOTIDE SEQUENCE [LARGE SCALE GENOMIC DNA]</scope>
    <source>
        <strain evidence="2">AH13 \ NBRC 106556</strain>
    </source>
</reference>